<feature type="compositionally biased region" description="Acidic residues" evidence="1">
    <location>
        <begin position="85"/>
        <end position="94"/>
    </location>
</feature>
<dbReference type="EMBL" id="MU863936">
    <property type="protein sequence ID" value="KAK4199147.1"/>
    <property type="molecule type" value="Genomic_DNA"/>
</dbReference>
<feature type="region of interest" description="Disordered" evidence="1">
    <location>
        <begin position="66"/>
        <end position="202"/>
    </location>
</feature>
<evidence type="ECO:0000313" key="3">
    <source>
        <dbReference type="Proteomes" id="UP001303160"/>
    </source>
</evidence>
<feature type="compositionally biased region" description="Basic residues" evidence="1">
    <location>
        <begin position="234"/>
        <end position="244"/>
    </location>
</feature>
<sequence>MSTSNPQDPSPSRFIYASRDSSTTVVLDCITVAAGSYDFDEDDDDIRAGVCEIQTVTGQVVFSNINWRPTPRSLSPQGPRIVELPDSESSEAEEEGARTPRGQKAGSLSPLSMPPRLLASHSLHQQQQRTSSRTPETSYPPNLMAYSTTAPATHTEDNEDHYPERLALSPGGPAACPVGVDSPPSPQRSATPSSSSTVSFCTCEPEPDQADIISEIRQICLTATQKFIGGYISKQRKRRRRRQREKAMRGERAMAKERERERGRVSHSDKVKKTSSGRSISQGSHTHQSSPNVRKATVHSDTETEGYNDSPTDSDSTLSHLSPTNPRNRTPTPVRRRPPISSRKPTSPFSYSWMSSQMSPTPNLSTTKYDTIPNNDSDLDLDTATTSSSSSSSGDSSLRLALQSHRLPFHPPSPQIFCPPITSSSSAKLTKNITRICSILWQRSSLTPLEQKRDVLQTMALVLDLGAALALPDPSSDDCETTTTTTTTATVEDHHQSLEEIADAGVLLCEVLEDWDAVDRIETLEGKYWDYFGGLAG</sequence>
<evidence type="ECO:0000256" key="1">
    <source>
        <dbReference type="SAM" id="MobiDB-lite"/>
    </source>
</evidence>
<proteinExistence type="predicted"/>
<dbReference type="AlphaFoldDB" id="A0AAN7AUJ3"/>
<reference evidence="2" key="1">
    <citation type="journal article" date="2023" name="Mol. Phylogenet. Evol.">
        <title>Genome-scale phylogeny and comparative genomics of the fungal order Sordariales.</title>
        <authorList>
            <person name="Hensen N."/>
            <person name="Bonometti L."/>
            <person name="Westerberg I."/>
            <person name="Brannstrom I.O."/>
            <person name="Guillou S."/>
            <person name="Cros-Aarteil S."/>
            <person name="Calhoun S."/>
            <person name="Haridas S."/>
            <person name="Kuo A."/>
            <person name="Mondo S."/>
            <person name="Pangilinan J."/>
            <person name="Riley R."/>
            <person name="LaButti K."/>
            <person name="Andreopoulos B."/>
            <person name="Lipzen A."/>
            <person name="Chen C."/>
            <person name="Yan M."/>
            <person name="Daum C."/>
            <person name="Ng V."/>
            <person name="Clum A."/>
            <person name="Steindorff A."/>
            <person name="Ohm R.A."/>
            <person name="Martin F."/>
            <person name="Silar P."/>
            <person name="Natvig D.O."/>
            <person name="Lalanne C."/>
            <person name="Gautier V."/>
            <person name="Ament-Velasquez S.L."/>
            <person name="Kruys A."/>
            <person name="Hutchinson M.I."/>
            <person name="Powell A.J."/>
            <person name="Barry K."/>
            <person name="Miller A.N."/>
            <person name="Grigoriev I.V."/>
            <person name="Debuchy R."/>
            <person name="Gladieux P."/>
            <person name="Hiltunen Thoren M."/>
            <person name="Johannesson H."/>
        </authorList>
    </citation>
    <scope>NUCLEOTIDE SEQUENCE</scope>
    <source>
        <strain evidence="2">CBS 315.58</strain>
    </source>
</reference>
<protein>
    <submittedName>
        <fullName evidence="2">Uncharacterized protein</fullName>
    </submittedName>
</protein>
<reference evidence="2" key="2">
    <citation type="submission" date="2023-05" db="EMBL/GenBank/DDBJ databases">
        <authorList>
            <consortium name="Lawrence Berkeley National Laboratory"/>
            <person name="Steindorff A."/>
            <person name="Hensen N."/>
            <person name="Bonometti L."/>
            <person name="Westerberg I."/>
            <person name="Brannstrom I.O."/>
            <person name="Guillou S."/>
            <person name="Cros-Aarteil S."/>
            <person name="Calhoun S."/>
            <person name="Haridas S."/>
            <person name="Kuo A."/>
            <person name="Mondo S."/>
            <person name="Pangilinan J."/>
            <person name="Riley R."/>
            <person name="Labutti K."/>
            <person name="Andreopoulos B."/>
            <person name="Lipzen A."/>
            <person name="Chen C."/>
            <person name="Yanf M."/>
            <person name="Daum C."/>
            <person name="Ng V."/>
            <person name="Clum A."/>
            <person name="Ohm R."/>
            <person name="Martin F."/>
            <person name="Silar P."/>
            <person name="Natvig D."/>
            <person name="Lalanne C."/>
            <person name="Gautier V."/>
            <person name="Ament-Velasquez S.L."/>
            <person name="Kruys A."/>
            <person name="Hutchinson M.I."/>
            <person name="Powell A.J."/>
            <person name="Barry K."/>
            <person name="Miller A.N."/>
            <person name="Grigoriev I.V."/>
            <person name="Debuchy R."/>
            <person name="Gladieux P."/>
            <person name="Thoren M.H."/>
            <person name="Johannesson H."/>
        </authorList>
    </citation>
    <scope>NUCLEOTIDE SEQUENCE</scope>
    <source>
        <strain evidence="2">CBS 315.58</strain>
    </source>
</reference>
<organism evidence="2 3">
    <name type="scientific">Triangularia verruculosa</name>
    <dbReference type="NCBI Taxonomy" id="2587418"/>
    <lineage>
        <taxon>Eukaryota</taxon>
        <taxon>Fungi</taxon>
        <taxon>Dikarya</taxon>
        <taxon>Ascomycota</taxon>
        <taxon>Pezizomycotina</taxon>
        <taxon>Sordariomycetes</taxon>
        <taxon>Sordariomycetidae</taxon>
        <taxon>Sordariales</taxon>
        <taxon>Podosporaceae</taxon>
        <taxon>Triangularia</taxon>
    </lineage>
</organism>
<feature type="compositionally biased region" description="Polar residues" evidence="1">
    <location>
        <begin position="66"/>
        <end position="76"/>
    </location>
</feature>
<feature type="compositionally biased region" description="Polar residues" evidence="1">
    <location>
        <begin position="305"/>
        <end position="321"/>
    </location>
</feature>
<name>A0AAN7AUJ3_9PEZI</name>
<feature type="compositionally biased region" description="Low complexity" evidence="1">
    <location>
        <begin position="187"/>
        <end position="199"/>
    </location>
</feature>
<feature type="compositionally biased region" description="Polar residues" evidence="1">
    <location>
        <begin position="349"/>
        <end position="375"/>
    </location>
</feature>
<feature type="compositionally biased region" description="Low complexity" evidence="1">
    <location>
        <begin position="107"/>
        <end position="128"/>
    </location>
</feature>
<feature type="compositionally biased region" description="Polar residues" evidence="1">
    <location>
        <begin position="129"/>
        <end position="152"/>
    </location>
</feature>
<comment type="caution">
    <text evidence="2">The sequence shown here is derived from an EMBL/GenBank/DDBJ whole genome shotgun (WGS) entry which is preliminary data.</text>
</comment>
<feature type="compositionally biased region" description="Basic and acidic residues" evidence="1">
    <location>
        <begin position="245"/>
        <end position="272"/>
    </location>
</feature>
<evidence type="ECO:0000313" key="2">
    <source>
        <dbReference type="EMBL" id="KAK4199147.1"/>
    </source>
</evidence>
<keyword evidence="3" id="KW-1185">Reference proteome</keyword>
<feature type="compositionally biased region" description="Low complexity" evidence="1">
    <location>
        <begin position="322"/>
        <end position="348"/>
    </location>
</feature>
<gene>
    <name evidence="2" type="ORF">QBC40DRAFT_349726</name>
</gene>
<feature type="compositionally biased region" description="Low complexity" evidence="1">
    <location>
        <begin position="382"/>
        <end position="398"/>
    </location>
</feature>
<dbReference type="Proteomes" id="UP001303160">
    <property type="component" value="Unassembled WGS sequence"/>
</dbReference>
<feature type="region of interest" description="Disordered" evidence="1">
    <location>
        <begin position="232"/>
        <end position="398"/>
    </location>
</feature>
<feature type="compositionally biased region" description="Polar residues" evidence="1">
    <location>
        <begin position="274"/>
        <end position="292"/>
    </location>
</feature>
<accession>A0AAN7AUJ3</accession>
<feature type="compositionally biased region" description="Basic and acidic residues" evidence="1">
    <location>
        <begin position="154"/>
        <end position="164"/>
    </location>
</feature>